<feature type="region of interest" description="Disordered" evidence="2">
    <location>
        <begin position="1398"/>
        <end position="1426"/>
    </location>
</feature>
<keyword evidence="1" id="KW-0851">Voltage-gated channel</keyword>
<sequence>MTDDKRQASNSGTTTSRGELSDASLPLLQDLPQDGGMQQEGVYNRGSVNSTARRPGLGAVPQYSPSYRVPNGGSPRKNIMVSQREELSRPSRRSYSGDPEAERSSYPYSPVKPTATAQSWFTVSGPMGPQSTPIDHDQRSTDSRVNGGRSSWQRQNLKMFIQGGRRSLISHKGELNVHRLIPNRTKVYLNWLYDTFPSIIRLHYGTLFFAVFVVYVVAIFIYASCLQVIDPHYVCASSVHCFSDYYFFVVQTIFTIGYGGKEPLCFGTNVGVTIISILGMIMHTALTGIVFAKFTLDNSRNVACAFSTRVLAIPPPSSGTSSNDDGNTGMASDDHLRLCFRFVNVFHRHFFHVNMRLFLVEHVSAGDGWSCPTVQEVHYFDTSIPLEFMSLPVEVCAYIPLDRLLMMDTEEEEGNGNFLQEASMADLTCASADSGLSNPSCPSATRRRLNQADINRAFNMNTITMGRQNWIRHFSDQYKHADADVNTRTLPPLPRGNSVEMPRPRATTHSAYGISSGGHSSRLRRMKTITSSNERASSFELVCTIEFMDATTGNEINARKSWPLSDVTWLPAGTESSLCWDKIVQRVGDNGSYDVDVTNLDAMTDEGYDLAEMNCAAGDGDEDGNAPRMYWSEGGDPRVHMAAGGGDSSPSRSPRTSSRGRTFSDWGIEFKGSALPMETSELAQSTESPTAGPDKERASVDLEDPPLNSGNANTAKTTPGSTHLSPRTPRPRNPFLRPRAFSTELKTLWLLVQCSVGFADCGSVNAAESSNGRACPEIPLLMNHALSQSSSKASLTSRGRTQVEEPLLSSTRRGGEEQHHERGVSGPASPGLAALGRVPQGASYRRNDSDMETYGRWKEQQQRIGQRGESEPNLARIRSTQHGALGPERCQTAALDVPLWDEDTTSHKSNSGSRSSSWFDMRVFMRGGRRSIISPRGEVNVHRLIPEGTKLYLNWFYDAFACIIRLPYKKLFLYITITYVLTIGLYAVGLQIIDPHYVCASSVNNFPDYYFFVVQTIFTIGYGGKEPLCFGTNVGVTIISILGMIMHTALTGIVFTKFTLDNSRNVACAFSTRLLAIPPPGYDHEFPSSESSEEGKDRAVRKEDEVVEGEDEQLDKHLRLCFRFVDVFHRNFFHVDMRLFLVEHDTSLDGWSCPTVQELHFFDTSMPLEFMSLPVEVCAYIPLDKLAVIADIDDEADADSNSSSCDDVPGGESNPLSCSNAPSPSLAEDGKLPTEQPYDNTNTITLRERNWVRHFSPGFNNHIEALNHRTLPPIPKSVKGPAAASLVQDNPGRAVSPERRLRQMQSTTSKSSSSFELVCTVEFTDATTGNEINARKSWPLSEVTWLPAGTEGSLCWAQIVKRIGDDGSYDVDVSNLDALTDDAYALVEANRVESANDFTVCGESPDSTGCDDSEGPTTGTRHRRAAQCRSHTLSDWGIKFNSSSESSESTVVPSGGTKSSAGDDHDIENPRDKGATPHDVSASSPSHEKKKRRSVSPRWRSRWRKLRSRLVDSLV</sequence>
<keyword evidence="1 3" id="KW-0812">Transmembrane</keyword>
<comment type="caution">
    <text evidence="5">The sequence shown here is derived from an EMBL/GenBank/DDBJ whole genome shotgun (WGS) entry which is preliminary data.</text>
</comment>
<evidence type="ECO:0000256" key="3">
    <source>
        <dbReference type="SAM" id="Phobius"/>
    </source>
</evidence>
<feature type="transmembrane region" description="Helical" evidence="3">
    <location>
        <begin position="1009"/>
        <end position="1024"/>
    </location>
</feature>
<feature type="region of interest" description="Disordered" evidence="2">
    <location>
        <begin position="1198"/>
        <end position="1243"/>
    </location>
</feature>
<feature type="compositionally biased region" description="Low complexity" evidence="2">
    <location>
        <begin position="648"/>
        <end position="661"/>
    </location>
</feature>
<gene>
    <name evidence="5" type="ORF">FOL46_004978</name>
</gene>
<evidence type="ECO:0000259" key="4">
    <source>
        <dbReference type="Pfam" id="PF01007"/>
    </source>
</evidence>
<feature type="region of interest" description="Disordered" evidence="2">
    <location>
        <begin position="1"/>
        <end position="149"/>
    </location>
</feature>
<evidence type="ECO:0000256" key="2">
    <source>
        <dbReference type="SAM" id="MobiDB-lite"/>
    </source>
</evidence>
<feature type="region of interest" description="Disordered" evidence="2">
    <location>
        <begin position="487"/>
        <end position="519"/>
    </location>
</feature>
<feature type="domain" description="Potassium channel inwardly rectifying transmembrane" evidence="4">
    <location>
        <begin position="172"/>
        <end position="294"/>
    </location>
</feature>
<dbReference type="InterPro" id="IPR016449">
    <property type="entry name" value="K_chnl_inward-rec_Kir"/>
</dbReference>
<dbReference type="GO" id="GO:0005242">
    <property type="term" value="F:inward rectifier potassium channel activity"/>
    <property type="evidence" value="ECO:0007669"/>
    <property type="project" value="InterPro"/>
</dbReference>
<feature type="transmembrane region" description="Helical" evidence="3">
    <location>
        <begin position="270"/>
        <end position="292"/>
    </location>
</feature>
<keyword evidence="1" id="KW-0633">Potassium transport</keyword>
<feature type="compositionally biased region" description="Polar residues" evidence="2">
    <location>
        <begin position="1214"/>
        <end position="1223"/>
    </location>
</feature>
<feature type="compositionally biased region" description="Polar residues" evidence="2">
    <location>
        <begin position="708"/>
        <end position="725"/>
    </location>
</feature>
<keyword evidence="1" id="KW-0406">Ion transport</keyword>
<feature type="region of interest" description="Disordered" evidence="2">
    <location>
        <begin position="789"/>
        <end position="852"/>
    </location>
</feature>
<feature type="transmembrane region" description="Helical" evidence="3">
    <location>
        <begin position="971"/>
        <end position="989"/>
    </location>
</feature>
<accession>A0A7J6MSX7</accession>
<keyword evidence="3" id="KW-0472">Membrane</keyword>
<feature type="region of interest" description="Disordered" evidence="2">
    <location>
        <begin position="679"/>
        <end position="737"/>
    </location>
</feature>
<dbReference type="Gene3D" id="2.60.40.1400">
    <property type="entry name" value="G protein-activated inward rectifier potassium channel 1"/>
    <property type="match status" value="2"/>
</dbReference>
<dbReference type="SUPFAM" id="SSF81324">
    <property type="entry name" value="Voltage-gated potassium channels"/>
    <property type="match status" value="2"/>
</dbReference>
<organism evidence="5 6">
    <name type="scientific">Perkinsus olseni</name>
    <name type="common">Perkinsus atlanticus</name>
    <dbReference type="NCBI Taxonomy" id="32597"/>
    <lineage>
        <taxon>Eukaryota</taxon>
        <taxon>Sar</taxon>
        <taxon>Alveolata</taxon>
        <taxon>Perkinsozoa</taxon>
        <taxon>Perkinsea</taxon>
        <taxon>Perkinsida</taxon>
        <taxon>Perkinsidae</taxon>
        <taxon>Perkinsus</taxon>
    </lineage>
</organism>
<keyword evidence="1" id="KW-0813">Transport</keyword>
<dbReference type="Gene3D" id="1.10.287.70">
    <property type="match status" value="2"/>
</dbReference>
<feature type="compositionally biased region" description="Basic residues" evidence="2">
    <location>
        <begin position="1488"/>
        <end position="1500"/>
    </location>
</feature>
<proteinExistence type="inferred from homology"/>
<feature type="region of interest" description="Disordered" evidence="2">
    <location>
        <begin position="1439"/>
        <end position="1500"/>
    </location>
</feature>
<evidence type="ECO:0000313" key="5">
    <source>
        <dbReference type="EMBL" id="KAF4674417.1"/>
    </source>
</evidence>
<feature type="compositionally biased region" description="Polar residues" evidence="2">
    <location>
        <begin position="8"/>
        <end position="18"/>
    </location>
</feature>
<feature type="compositionally biased region" description="Basic and acidic residues" evidence="2">
    <location>
        <begin position="1082"/>
        <end position="1104"/>
    </location>
</feature>
<keyword evidence="1" id="KW-0630">Potassium</keyword>
<comment type="subcellular location">
    <subcellularLocation>
        <location evidence="1">Membrane</location>
        <topology evidence="1">Multi-pass membrane protein</topology>
    </subcellularLocation>
</comment>
<feature type="transmembrane region" description="Helical" evidence="3">
    <location>
        <begin position="241"/>
        <end position="258"/>
    </location>
</feature>
<evidence type="ECO:0000256" key="1">
    <source>
        <dbReference type="RuleBase" id="RU003822"/>
    </source>
</evidence>
<protein>
    <recommendedName>
        <fullName evidence="4">Potassium channel inwardly rectifying transmembrane domain-containing protein</fullName>
    </recommendedName>
</protein>
<feature type="compositionally biased region" description="Polar residues" evidence="2">
    <location>
        <begin position="1450"/>
        <end position="1460"/>
    </location>
</feature>
<dbReference type="InterPro" id="IPR040445">
    <property type="entry name" value="Kir_TM"/>
</dbReference>
<comment type="similarity">
    <text evidence="1">Belongs to the inward rectifier-type potassium channel (TC 1.A.2.1) family.</text>
</comment>
<dbReference type="Proteomes" id="UP000572268">
    <property type="component" value="Unassembled WGS sequence"/>
</dbReference>
<feature type="compositionally biased region" description="Basic and acidic residues" evidence="2">
    <location>
        <begin position="813"/>
        <end position="823"/>
    </location>
</feature>
<dbReference type="GO" id="GO:0034702">
    <property type="term" value="C:monoatomic ion channel complex"/>
    <property type="evidence" value="ECO:0007669"/>
    <property type="project" value="UniProtKB-KW"/>
</dbReference>
<evidence type="ECO:0000313" key="6">
    <source>
        <dbReference type="Proteomes" id="UP000572268"/>
    </source>
</evidence>
<feature type="domain" description="Potassium channel inwardly rectifying transmembrane" evidence="4">
    <location>
        <begin position="954"/>
        <end position="1058"/>
    </location>
</feature>
<dbReference type="EMBL" id="JABANN010000030">
    <property type="protein sequence ID" value="KAF4674417.1"/>
    <property type="molecule type" value="Genomic_DNA"/>
</dbReference>
<dbReference type="InterPro" id="IPR013518">
    <property type="entry name" value="K_chnl_inward-rec_Kir_cyto"/>
</dbReference>
<dbReference type="Pfam" id="PF01007">
    <property type="entry name" value="IRK"/>
    <property type="match status" value="2"/>
</dbReference>
<feature type="compositionally biased region" description="Basic and acidic residues" evidence="2">
    <location>
        <begin position="1461"/>
        <end position="1476"/>
    </location>
</feature>
<dbReference type="GO" id="GO:0005886">
    <property type="term" value="C:plasma membrane"/>
    <property type="evidence" value="ECO:0007669"/>
    <property type="project" value="TreeGrafter"/>
</dbReference>
<dbReference type="PANTHER" id="PTHR11767">
    <property type="entry name" value="INWARD RECTIFIER POTASSIUM CHANNEL"/>
    <property type="match status" value="1"/>
</dbReference>
<feature type="region of interest" description="Disordered" evidence="2">
    <location>
        <begin position="1081"/>
        <end position="1106"/>
    </location>
</feature>
<feature type="transmembrane region" description="Helical" evidence="3">
    <location>
        <begin position="1036"/>
        <end position="1055"/>
    </location>
</feature>
<feature type="transmembrane region" description="Helical" evidence="3">
    <location>
        <begin position="207"/>
        <end position="229"/>
    </location>
</feature>
<dbReference type="GO" id="GO:1990573">
    <property type="term" value="P:potassium ion import across plasma membrane"/>
    <property type="evidence" value="ECO:0007669"/>
    <property type="project" value="TreeGrafter"/>
</dbReference>
<reference evidence="5 6" key="1">
    <citation type="submission" date="2020-04" db="EMBL/GenBank/DDBJ databases">
        <title>Perkinsus olseni comparative genomics.</title>
        <authorList>
            <person name="Bogema D.R."/>
        </authorList>
    </citation>
    <scope>NUCLEOTIDE SEQUENCE [LARGE SCALE GENOMIC DNA]</scope>
    <source>
        <strain evidence="5">ATCC PRA-31</strain>
    </source>
</reference>
<keyword evidence="1" id="KW-0407">Ion channel</keyword>
<name>A0A7J6MSX7_PEROL</name>
<keyword evidence="3" id="KW-1133">Transmembrane helix</keyword>
<feature type="region of interest" description="Disordered" evidence="2">
    <location>
        <begin position="618"/>
        <end position="663"/>
    </location>
</feature>
<dbReference type="GO" id="GO:0034765">
    <property type="term" value="P:regulation of monoatomic ion transmembrane transport"/>
    <property type="evidence" value="ECO:0007669"/>
    <property type="project" value="TreeGrafter"/>
</dbReference>